<evidence type="ECO:0000313" key="1">
    <source>
        <dbReference type="EMBL" id="KAF0288535.1"/>
    </source>
</evidence>
<proteinExistence type="predicted"/>
<evidence type="ECO:0000313" key="2">
    <source>
        <dbReference type="Proteomes" id="UP000440578"/>
    </source>
</evidence>
<dbReference type="SUPFAM" id="SSF56672">
    <property type="entry name" value="DNA/RNA polymerases"/>
    <property type="match status" value="1"/>
</dbReference>
<dbReference type="InterPro" id="IPR043502">
    <property type="entry name" value="DNA/RNA_pol_sf"/>
</dbReference>
<dbReference type="InterPro" id="IPR052055">
    <property type="entry name" value="Hepadnavirus_pol/RT"/>
</dbReference>
<reference evidence="1 2" key="1">
    <citation type="submission" date="2019-07" db="EMBL/GenBank/DDBJ databases">
        <title>Draft genome assembly of a fouling barnacle, Amphibalanus amphitrite (Darwin, 1854): The first reference genome for Thecostraca.</title>
        <authorList>
            <person name="Kim W."/>
        </authorList>
    </citation>
    <scope>NUCLEOTIDE SEQUENCE [LARGE SCALE GENOMIC DNA]</scope>
    <source>
        <strain evidence="1">SNU_AA5</strain>
        <tissue evidence="1">Soma without cirri and trophi</tissue>
    </source>
</reference>
<dbReference type="GO" id="GO:0071897">
    <property type="term" value="P:DNA biosynthetic process"/>
    <property type="evidence" value="ECO:0007669"/>
    <property type="project" value="UniProtKB-ARBA"/>
</dbReference>
<accession>A0A6A4V4H4</accession>
<sequence length="257" mass="29249">MGTHDRAVTLDLRDGFYHFSIHPDFRTYLGFQFEGRWHSWEASLEWSAGAVEDLTWWVRSLDSWNGRLLLPPAQFDLQLLTDASESGWGAVLSPPASRTASGFWCPTPLRHEWCLHPAVFRQLERMFGPHSIDRFASFTTALLPVYNSRFDDPGSAGVDALGQSDWGQHMNFVNPPFRLIPRVLDLVEAQRAEATLIAPLWPGQPWMTRLRRLCVAPPIRLPPVKRTCMPVLPLQVIEPHRNTAWTLCAWRISGALS</sequence>
<dbReference type="PANTHER" id="PTHR33050:SF7">
    <property type="entry name" value="RIBONUCLEASE H"/>
    <property type="match status" value="1"/>
</dbReference>
<dbReference type="Proteomes" id="UP000440578">
    <property type="component" value="Unassembled WGS sequence"/>
</dbReference>
<keyword evidence="2" id="KW-1185">Reference proteome</keyword>
<gene>
    <name evidence="1" type="ORF">FJT64_013086</name>
</gene>
<protein>
    <submittedName>
        <fullName evidence="1">Uncharacterized protein</fullName>
    </submittedName>
</protein>
<dbReference type="AlphaFoldDB" id="A0A6A4V4H4"/>
<name>A0A6A4V4H4_AMPAM</name>
<dbReference type="OrthoDB" id="2348824at2759"/>
<dbReference type="EMBL" id="VIIS01002103">
    <property type="protein sequence ID" value="KAF0288535.1"/>
    <property type="molecule type" value="Genomic_DNA"/>
</dbReference>
<dbReference type="PANTHER" id="PTHR33050">
    <property type="entry name" value="REVERSE TRANSCRIPTASE DOMAIN-CONTAINING PROTEIN"/>
    <property type="match status" value="1"/>
</dbReference>
<comment type="caution">
    <text evidence="1">The sequence shown here is derived from an EMBL/GenBank/DDBJ whole genome shotgun (WGS) entry which is preliminary data.</text>
</comment>
<organism evidence="1 2">
    <name type="scientific">Amphibalanus amphitrite</name>
    <name type="common">Striped barnacle</name>
    <name type="synonym">Balanus amphitrite</name>
    <dbReference type="NCBI Taxonomy" id="1232801"/>
    <lineage>
        <taxon>Eukaryota</taxon>
        <taxon>Metazoa</taxon>
        <taxon>Ecdysozoa</taxon>
        <taxon>Arthropoda</taxon>
        <taxon>Crustacea</taxon>
        <taxon>Multicrustacea</taxon>
        <taxon>Cirripedia</taxon>
        <taxon>Thoracica</taxon>
        <taxon>Thoracicalcarea</taxon>
        <taxon>Balanomorpha</taxon>
        <taxon>Balanoidea</taxon>
        <taxon>Balanidae</taxon>
        <taxon>Amphibalaninae</taxon>
        <taxon>Amphibalanus</taxon>
    </lineage>
</organism>